<dbReference type="Proteomes" id="UP000292957">
    <property type="component" value="Unassembled WGS sequence"/>
</dbReference>
<keyword evidence="10" id="KW-1185">Reference proteome</keyword>
<feature type="domain" description="EamA" evidence="7">
    <location>
        <begin position="69"/>
        <end position="206"/>
    </location>
</feature>
<feature type="transmembrane region" description="Helical" evidence="6">
    <location>
        <begin position="304"/>
        <end position="326"/>
    </location>
</feature>
<feature type="region of interest" description="Disordered" evidence="5">
    <location>
        <begin position="393"/>
        <end position="430"/>
    </location>
</feature>
<dbReference type="Pfam" id="PF00892">
    <property type="entry name" value="EamA"/>
    <property type="match status" value="1"/>
</dbReference>
<gene>
    <name evidence="9" type="ORF">BD310DRAFT_962133</name>
    <name evidence="8" type="ORF">BD311DRAFT_789793</name>
</gene>
<dbReference type="Gene3D" id="1.10.3730.20">
    <property type="match status" value="1"/>
</dbReference>
<name>A0A4Q9PIF7_9APHY</name>
<dbReference type="OrthoDB" id="306876at2759"/>
<feature type="transmembrane region" description="Helical" evidence="6">
    <location>
        <begin position="241"/>
        <end position="261"/>
    </location>
</feature>
<feature type="transmembrane region" description="Helical" evidence="6">
    <location>
        <begin position="192"/>
        <end position="212"/>
    </location>
</feature>
<feature type="transmembrane region" description="Helical" evidence="6">
    <location>
        <begin position="166"/>
        <end position="183"/>
    </location>
</feature>
<dbReference type="SUPFAM" id="SSF103481">
    <property type="entry name" value="Multidrug resistance efflux transporter EmrE"/>
    <property type="match status" value="2"/>
</dbReference>
<keyword evidence="4 6" id="KW-0472">Membrane</keyword>
<evidence type="ECO:0000313" key="10">
    <source>
        <dbReference type="Proteomes" id="UP000292082"/>
    </source>
</evidence>
<dbReference type="EMBL" id="ML143446">
    <property type="protein sequence ID" value="TBU26429.1"/>
    <property type="molecule type" value="Genomic_DNA"/>
</dbReference>
<keyword evidence="2 6" id="KW-0812">Transmembrane</keyword>
<feature type="transmembrane region" description="Helical" evidence="6">
    <location>
        <begin position="369"/>
        <end position="387"/>
    </location>
</feature>
<evidence type="ECO:0000259" key="7">
    <source>
        <dbReference type="Pfam" id="PF00892"/>
    </source>
</evidence>
<evidence type="ECO:0000313" key="9">
    <source>
        <dbReference type="EMBL" id="TBU53276.1"/>
    </source>
</evidence>
<evidence type="ECO:0000256" key="2">
    <source>
        <dbReference type="ARBA" id="ARBA00022692"/>
    </source>
</evidence>
<feature type="transmembrane region" description="Helical" evidence="6">
    <location>
        <begin position="64"/>
        <end position="84"/>
    </location>
</feature>
<dbReference type="GO" id="GO:0016020">
    <property type="term" value="C:membrane"/>
    <property type="evidence" value="ECO:0007669"/>
    <property type="project" value="UniProtKB-SubCell"/>
</dbReference>
<reference evidence="9 10" key="1">
    <citation type="submission" date="2019-01" db="EMBL/GenBank/DDBJ databases">
        <title>Draft genome sequences of three monokaryotic isolates of the white-rot basidiomycete fungus Dichomitus squalens.</title>
        <authorList>
            <consortium name="DOE Joint Genome Institute"/>
            <person name="Lopez S.C."/>
            <person name="Andreopoulos B."/>
            <person name="Pangilinan J."/>
            <person name="Lipzen A."/>
            <person name="Riley R."/>
            <person name="Ahrendt S."/>
            <person name="Ng V."/>
            <person name="Barry K."/>
            <person name="Daum C."/>
            <person name="Grigoriev I.V."/>
            <person name="Hilden K.S."/>
            <person name="Makela M.R."/>
            <person name="de Vries R.P."/>
        </authorList>
    </citation>
    <scope>NUCLEOTIDE SEQUENCE [LARGE SCALE GENOMIC DNA]</scope>
    <source>
        <strain evidence="9 10">CBS 464.89</strain>
        <strain evidence="8">OM18370.1</strain>
    </source>
</reference>
<evidence type="ECO:0000313" key="8">
    <source>
        <dbReference type="EMBL" id="TBU26429.1"/>
    </source>
</evidence>
<dbReference type="Proteomes" id="UP000292082">
    <property type="component" value="Unassembled WGS sequence"/>
</dbReference>
<feature type="transmembrane region" description="Helical" evidence="6">
    <location>
        <begin position="133"/>
        <end position="154"/>
    </location>
</feature>
<keyword evidence="3 6" id="KW-1133">Transmembrane helix</keyword>
<dbReference type="InterPro" id="IPR037185">
    <property type="entry name" value="EmrE-like"/>
</dbReference>
<evidence type="ECO:0000256" key="4">
    <source>
        <dbReference type="ARBA" id="ARBA00023136"/>
    </source>
</evidence>
<dbReference type="InterPro" id="IPR000620">
    <property type="entry name" value="EamA_dom"/>
</dbReference>
<dbReference type="PANTHER" id="PTHR22911">
    <property type="entry name" value="ACYL-MALONYL CONDENSING ENZYME-RELATED"/>
    <property type="match status" value="1"/>
</dbReference>
<evidence type="ECO:0000256" key="5">
    <source>
        <dbReference type="SAM" id="MobiDB-lite"/>
    </source>
</evidence>
<proteinExistence type="predicted"/>
<accession>A0A4Q9PIF7</accession>
<feature type="transmembrane region" description="Helical" evidence="6">
    <location>
        <begin position="104"/>
        <end position="121"/>
    </location>
</feature>
<comment type="subcellular location">
    <subcellularLocation>
        <location evidence="1">Membrane</location>
        <topology evidence="1">Multi-pass membrane protein</topology>
    </subcellularLocation>
</comment>
<evidence type="ECO:0000256" key="1">
    <source>
        <dbReference type="ARBA" id="ARBA00004141"/>
    </source>
</evidence>
<feature type="transmembrane region" description="Helical" evidence="6">
    <location>
        <begin position="273"/>
        <end position="292"/>
    </location>
</feature>
<organism evidence="9 10">
    <name type="scientific">Dichomitus squalens</name>
    <dbReference type="NCBI Taxonomy" id="114155"/>
    <lineage>
        <taxon>Eukaryota</taxon>
        <taxon>Fungi</taxon>
        <taxon>Dikarya</taxon>
        <taxon>Basidiomycota</taxon>
        <taxon>Agaricomycotina</taxon>
        <taxon>Agaricomycetes</taxon>
        <taxon>Polyporales</taxon>
        <taxon>Polyporaceae</taxon>
        <taxon>Dichomitus</taxon>
    </lineage>
</organism>
<dbReference type="AlphaFoldDB" id="A0A4Q9PIF7"/>
<dbReference type="EMBL" id="ML145219">
    <property type="protein sequence ID" value="TBU53276.1"/>
    <property type="molecule type" value="Genomic_DNA"/>
</dbReference>
<evidence type="ECO:0000256" key="3">
    <source>
        <dbReference type="ARBA" id="ARBA00022989"/>
    </source>
</evidence>
<evidence type="ECO:0000256" key="6">
    <source>
        <dbReference type="SAM" id="Phobius"/>
    </source>
</evidence>
<sequence length="444" mass="48335">MPSTSRMPYAANTPDRSAFDVSIPLSPQVSYIPAPTTSDTADPTSSYVRILREASRYKRRAREVFESNIGLLLVASAQLFFSLMNVGVKQLNSLDPPVPAVELIFVRMAITWVCCVSYMHIMKVPDPFFGPKGIRWFLVQRGLFGFMGIFGLYYSLQYLSLSDATVLQFLSPIFTAVAGAIFLHETFSYRELLAGLTSLVGVVLIARPHFLFGATPNEAPTLPDDLMKRVPDAQVTPAQRLLAVGIALFGAVGAAGAYTTIRLIGKRAHALHNLVAYSMLCMIVTSIAMIALRIPVVVPMRWDWLLMLCFIGLAGFSGQVLLTMGLQRETAGRGSIAVYGQGSESASTYMLIVFATLFERIFLHTTPSPLSILGTVIIVGSALYVVLTKKTTPEDGARPTTSDDPSVEEGLLASHDTDEPEGDTIQSQTIVLADNQQLKTKVLS</sequence>
<feature type="transmembrane region" description="Helical" evidence="6">
    <location>
        <begin position="346"/>
        <end position="363"/>
    </location>
</feature>
<dbReference type="PANTHER" id="PTHR22911:SF6">
    <property type="entry name" value="SOLUTE CARRIER FAMILY 35 MEMBER G1"/>
    <property type="match status" value="1"/>
</dbReference>
<protein>
    <recommendedName>
        <fullName evidence="7">EamA domain-containing protein</fullName>
    </recommendedName>
</protein>